<accession>A0A8T3BNJ5</accession>
<dbReference type="AlphaFoldDB" id="A0A8T3BNJ5"/>
<evidence type="ECO:0000313" key="3">
    <source>
        <dbReference type="Proteomes" id="UP000829196"/>
    </source>
</evidence>
<sequence length="126" mass="13656">MEDDDSDGDGGKSGGDLNGKSGGEDRRRRRRYGWNDAIGIVIFHLIEHDFQMKVDLKVLSFYVSWFFVCCHDVSTTVVVTPEGGKALVVNEDNIVHLVNDCDVGNVVGLTDGGVGSPMTLLNVVGE</sequence>
<evidence type="ECO:0000313" key="2">
    <source>
        <dbReference type="EMBL" id="KAI0513726.1"/>
    </source>
</evidence>
<gene>
    <name evidence="2" type="ORF">KFK09_009756</name>
</gene>
<proteinExistence type="predicted"/>
<dbReference type="EMBL" id="JAGYWB010000008">
    <property type="protein sequence ID" value="KAI0513726.1"/>
    <property type="molecule type" value="Genomic_DNA"/>
</dbReference>
<dbReference type="Proteomes" id="UP000829196">
    <property type="component" value="Unassembled WGS sequence"/>
</dbReference>
<feature type="region of interest" description="Disordered" evidence="1">
    <location>
        <begin position="1"/>
        <end position="27"/>
    </location>
</feature>
<comment type="caution">
    <text evidence="2">The sequence shown here is derived from an EMBL/GenBank/DDBJ whole genome shotgun (WGS) entry which is preliminary data.</text>
</comment>
<evidence type="ECO:0000256" key="1">
    <source>
        <dbReference type="SAM" id="MobiDB-lite"/>
    </source>
</evidence>
<protein>
    <submittedName>
        <fullName evidence="2">Uncharacterized protein</fullName>
    </submittedName>
</protein>
<reference evidence="2" key="1">
    <citation type="journal article" date="2022" name="Front. Genet.">
        <title>Chromosome-Scale Assembly of the Dendrobium nobile Genome Provides Insights Into the Molecular Mechanism of the Biosynthesis of the Medicinal Active Ingredient of Dendrobium.</title>
        <authorList>
            <person name="Xu Q."/>
            <person name="Niu S.-C."/>
            <person name="Li K.-L."/>
            <person name="Zheng P.-J."/>
            <person name="Zhang X.-J."/>
            <person name="Jia Y."/>
            <person name="Liu Y."/>
            <person name="Niu Y.-X."/>
            <person name="Yu L.-H."/>
            <person name="Chen D.-F."/>
            <person name="Zhang G.-Q."/>
        </authorList>
    </citation>
    <scope>NUCLEOTIDE SEQUENCE</scope>
    <source>
        <tissue evidence="2">Leaf</tissue>
    </source>
</reference>
<keyword evidence="3" id="KW-1185">Reference proteome</keyword>
<organism evidence="2 3">
    <name type="scientific">Dendrobium nobile</name>
    <name type="common">Orchid</name>
    <dbReference type="NCBI Taxonomy" id="94219"/>
    <lineage>
        <taxon>Eukaryota</taxon>
        <taxon>Viridiplantae</taxon>
        <taxon>Streptophyta</taxon>
        <taxon>Embryophyta</taxon>
        <taxon>Tracheophyta</taxon>
        <taxon>Spermatophyta</taxon>
        <taxon>Magnoliopsida</taxon>
        <taxon>Liliopsida</taxon>
        <taxon>Asparagales</taxon>
        <taxon>Orchidaceae</taxon>
        <taxon>Epidendroideae</taxon>
        <taxon>Malaxideae</taxon>
        <taxon>Dendrobiinae</taxon>
        <taxon>Dendrobium</taxon>
    </lineage>
</organism>
<feature type="compositionally biased region" description="Gly residues" evidence="1">
    <location>
        <begin position="11"/>
        <end position="21"/>
    </location>
</feature>
<name>A0A8T3BNJ5_DENNO</name>